<gene>
    <name evidence="1" type="ORF">QNH39_14895</name>
</gene>
<reference evidence="1" key="1">
    <citation type="submission" date="2023-05" db="EMBL/GenBank/DDBJ databases">
        <title>Comparative genomics of Bacillaceae isolates and their secondary metabolite potential.</title>
        <authorList>
            <person name="Song L."/>
            <person name="Nielsen L.J."/>
            <person name="Mohite O."/>
            <person name="Xu X."/>
            <person name="Weber T."/>
            <person name="Kovacs A.T."/>
        </authorList>
    </citation>
    <scope>NUCLEOTIDE SEQUENCE</scope>
    <source>
        <strain evidence="1">XLM17</strain>
    </source>
</reference>
<dbReference type="EMBL" id="CP126114">
    <property type="protein sequence ID" value="WHY83972.1"/>
    <property type="molecule type" value="Genomic_DNA"/>
</dbReference>
<organism evidence="1 2">
    <name type="scientific">Neobacillus novalis</name>
    <dbReference type="NCBI Taxonomy" id="220687"/>
    <lineage>
        <taxon>Bacteria</taxon>
        <taxon>Bacillati</taxon>
        <taxon>Bacillota</taxon>
        <taxon>Bacilli</taxon>
        <taxon>Bacillales</taxon>
        <taxon>Bacillaceae</taxon>
        <taxon>Neobacillus</taxon>
    </lineage>
</organism>
<evidence type="ECO:0000313" key="1">
    <source>
        <dbReference type="EMBL" id="WHY83972.1"/>
    </source>
</evidence>
<dbReference type="AlphaFoldDB" id="A0AA95MIZ0"/>
<sequence>MNVEKTPVDTIMEQTRNALEQAIDKQALVPAGSPLSQYGKNYYASVYCLIPIKVWELSNSDAKQAEAFLHSFYQTYQGKEVDTNEAIRFMASYFKQKDAVFFKDWVAAE</sequence>
<accession>A0AA95MIZ0</accession>
<evidence type="ECO:0000313" key="2">
    <source>
        <dbReference type="Proteomes" id="UP001178288"/>
    </source>
</evidence>
<dbReference type="RefSeq" id="WP_283935835.1">
    <property type="nucleotide sequence ID" value="NZ_CP126114.1"/>
</dbReference>
<proteinExistence type="predicted"/>
<name>A0AA95MIZ0_9BACI</name>
<dbReference type="Proteomes" id="UP001178288">
    <property type="component" value="Chromosome"/>
</dbReference>
<keyword evidence="2" id="KW-1185">Reference proteome</keyword>
<dbReference type="KEGG" id="nnv:QNH39_14895"/>
<protein>
    <submittedName>
        <fullName evidence="1">Uncharacterized protein</fullName>
    </submittedName>
</protein>